<evidence type="ECO:0000256" key="2">
    <source>
        <dbReference type="ARBA" id="ARBA00008814"/>
    </source>
</evidence>
<evidence type="ECO:0000259" key="6">
    <source>
        <dbReference type="PROSITE" id="PS50983"/>
    </source>
</evidence>
<dbReference type="OrthoDB" id="63946at2"/>
<proteinExistence type="inferred from homology"/>
<evidence type="ECO:0000256" key="3">
    <source>
        <dbReference type="ARBA" id="ARBA00022448"/>
    </source>
</evidence>
<dbReference type="Proteomes" id="UP000027142">
    <property type="component" value="Chromosome"/>
</dbReference>
<dbReference type="PANTHER" id="PTHR30532:SF28">
    <property type="entry name" value="PETROBACTIN-BINDING PROTEIN YCLQ"/>
    <property type="match status" value="1"/>
</dbReference>
<organism evidence="7 8">
    <name type="scientific">Shouchella lehensis G1</name>
    <dbReference type="NCBI Taxonomy" id="1246626"/>
    <lineage>
        <taxon>Bacteria</taxon>
        <taxon>Bacillati</taxon>
        <taxon>Bacillota</taxon>
        <taxon>Bacilli</taxon>
        <taxon>Bacillales</taxon>
        <taxon>Bacillaceae</taxon>
        <taxon>Shouchella</taxon>
    </lineage>
</organism>
<dbReference type="STRING" id="1246626.BleG1_2807"/>
<accession>A0A060LYV4</accession>
<evidence type="ECO:0000313" key="8">
    <source>
        <dbReference type="Proteomes" id="UP000027142"/>
    </source>
</evidence>
<dbReference type="GO" id="GO:1901678">
    <property type="term" value="P:iron coordination entity transport"/>
    <property type="evidence" value="ECO:0007669"/>
    <property type="project" value="UniProtKB-ARBA"/>
</dbReference>
<keyword evidence="4" id="KW-0732">Signal</keyword>
<dbReference type="HOGENOM" id="CLU_038034_3_1_9"/>
<evidence type="ECO:0000256" key="5">
    <source>
        <dbReference type="SAM" id="MobiDB-lite"/>
    </source>
</evidence>
<dbReference type="GO" id="GO:0030288">
    <property type="term" value="C:outer membrane-bounded periplasmic space"/>
    <property type="evidence" value="ECO:0007669"/>
    <property type="project" value="TreeGrafter"/>
</dbReference>
<dbReference type="PANTHER" id="PTHR30532">
    <property type="entry name" value="IRON III DICITRATE-BINDING PERIPLASMIC PROTEIN"/>
    <property type="match status" value="1"/>
</dbReference>
<name>A0A060LYV4_9BACI</name>
<dbReference type="Pfam" id="PF01497">
    <property type="entry name" value="Peripla_BP_2"/>
    <property type="match status" value="1"/>
</dbReference>
<comment type="similarity">
    <text evidence="2">Belongs to the bacterial solute-binding protein 8 family.</text>
</comment>
<keyword evidence="8" id="KW-1185">Reference proteome</keyword>
<sequence>MKTSSKWFVTAGAALFLAACGNGESEENTNDVSSGEGNDTEEQQTVEVETMNGDMIEVPVNPEKVISFDHGVTDSIRAIGGDISGIPMGSNVPEYLQELENGDVENIGSLFEPDFEKIYDMDPDVIFISGRASDNYEELSEIAPTVFLQVDNQNFMETFERNMSVLGEIFDASEEVDSQLAEINNVIENVQGRAAESEANALIVSIDEGSASAYGIGSRFGIIHDVMNIPAADEDIPAEGHGSNVSNEYFSKTNPDYIFAIDRGASIGNSATADQVLGNEEVQRTNAYQDDNIYQLNSEVWYLSGSGLESVKMIVDEINAAYEQ</sequence>
<evidence type="ECO:0000313" key="7">
    <source>
        <dbReference type="EMBL" id="AIC95372.1"/>
    </source>
</evidence>
<protein>
    <submittedName>
        <fullName evidence="7">ABC transporter solute-binding protein</fullName>
    </submittedName>
</protein>
<gene>
    <name evidence="7" type="ORF">BleG1_2807</name>
</gene>
<dbReference type="KEGG" id="ble:BleG1_2807"/>
<dbReference type="GO" id="GO:0005886">
    <property type="term" value="C:plasma membrane"/>
    <property type="evidence" value="ECO:0007669"/>
    <property type="project" value="UniProtKB-SubCell"/>
</dbReference>
<reference evidence="7 8" key="1">
    <citation type="journal article" date="2014" name="Gene">
        <title>A comparative genomic analysis of the alkalitolerant soil bacterium Bacillus lehensis G1.</title>
        <authorList>
            <person name="Noor Y.M."/>
            <person name="Samsulrizal N.H."/>
            <person name="Jema'on N.A."/>
            <person name="Low K.O."/>
            <person name="Ramli A.N."/>
            <person name="Alias N.I."/>
            <person name="Damis S.I."/>
            <person name="Fuzi S.F."/>
            <person name="Isa M.N."/>
            <person name="Murad A.M."/>
            <person name="Raih M.F."/>
            <person name="Bakar F.D."/>
            <person name="Najimudin N."/>
            <person name="Mahadi N.M."/>
            <person name="Illias R.M."/>
        </authorList>
    </citation>
    <scope>NUCLEOTIDE SEQUENCE [LARGE SCALE GENOMIC DNA]</scope>
    <source>
        <strain evidence="7 8">G1</strain>
    </source>
</reference>
<dbReference type="InterPro" id="IPR033870">
    <property type="entry name" value="FatB"/>
</dbReference>
<dbReference type="PROSITE" id="PS50983">
    <property type="entry name" value="FE_B12_PBP"/>
    <property type="match status" value="1"/>
</dbReference>
<feature type="domain" description="Fe/B12 periplasmic-binding" evidence="6">
    <location>
        <begin position="64"/>
        <end position="324"/>
    </location>
</feature>
<comment type="subcellular location">
    <subcellularLocation>
        <location evidence="1">Cell membrane</location>
        <topology evidence="1">Lipid-anchor</topology>
    </subcellularLocation>
</comment>
<evidence type="ECO:0000256" key="4">
    <source>
        <dbReference type="ARBA" id="ARBA00022729"/>
    </source>
</evidence>
<dbReference type="eggNOG" id="COG4607">
    <property type="taxonomic scope" value="Bacteria"/>
</dbReference>
<dbReference type="SUPFAM" id="SSF53807">
    <property type="entry name" value="Helical backbone' metal receptor"/>
    <property type="match status" value="1"/>
</dbReference>
<dbReference type="InterPro" id="IPR002491">
    <property type="entry name" value="ABC_transptr_periplasmic_BD"/>
</dbReference>
<dbReference type="EMBL" id="CP003923">
    <property type="protein sequence ID" value="AIC95372.1"/>
    <property type="molecule type" value="Genomic_DNA"/>
</dbReference>
<dbReference type="RefSeq" id="WP_038482133.1">
    <property type="nucleotide sequence ID" value="NZ_CP003923.1"/>
</dbReference>
<dbReference type="Gene3D" id="3.40.50.1980">
    <property type="entry name" value="Nitrogenase molybdenum iron protein domain"/>
    <property type="match status" value="2"/>
</dbReference>
<feature type="region of interest" description="Disordered" evidence="5">
    <location>
        <begin position="24"/>
        <end position="43"/>
    </location>
</feature>
<dbReference type="InterPro" id="IPR051313">
    <property type="entry name" value="Bact_iron-sidero_bind"/>
</dbReference>
<evidence type="ECO:0000256" key="1">
    <source>
        <dbReference type="ARBA" id="ARBA00004193"/>
    </source>
</evidence>
<dbReference type="CDD" id="cd01140">
    <property type="entry name" value="FatB"/>
    <property type="match status" value="1"/>
</dbReference>
<dbReference type="PATRIC" id="fig|1246626.3.peg.2800"/>
<dbReference type="PROSITE" id="PS51257">
    <property type="entry name" value="PROKAR_LIPOPROTEIN"/>
    <property type="match status" value="1"/>
</dbReference>
<dbReference type="AlphaFoldDB" id="A0A060LYV4"/>
<keyword evidence="3" id="KW-0813">Transport</keyword>